<sequence>MDPADKEKTGFVTKRGLFQFRCMPFGLCNAGACFERLMECVLAASIKHFHHYVYGTSFLVRTDHGALRWLLNFKNPESQTAPIVRVLSSYNFEIQHRAGRQHGNADGLSRRPCTQCTHCTRQETKESNAEEDPSCYLRAVKTAKLDSKIREEIEIESTEQGANWMQSKTTEEILAAQQQDDTIAVILKLKLENQPKPKWEDISFESKQVKTYWAQWDRLKVINGLLYREWVSNVHGNVQQLILPLCLHDQVLKMLHDDPVAGHFGIHRTLARVSSRFYWAGYKETIEIWCKCCEICSARKGPTRLPRGPMKQYLVGAPLERVAIDILGPLPETKNKKKYVLVKTDYFSRWAESYPMPDQEAETVTRIFVSEYIARFALLRQVHTDQGRQFESDLFRSLCQTFKMDKTRTTALHPKVTAWWKG</sequence>
<dbReference type="PROSITE" id="PS50994">
    <property type="entry name" value="INTEGRASE"/>
    <property type="match status" value="1"/>
</dbReference>
<organism evidence="8 9">
    <name type="scientific">Mytilus edulis</name>
    <name type="common">Blue mussel</name>
    <dbReference type="NCBI Taxonomy" id="6550"/>
    <lineage>
        <taxon>Eukaryota</taxon>
        <taxon>Metazoa</taxon>
        <taxon>Spiralia</taxon>
        <taxon>Lophotrochozoa</taxon>
        <taxon>Mollusca</taxon>
        <taxon>Bivalvia</taxon>
        <taxon>Autobranchia</taxon>
        <taxon>Pteriomorphia</taxon>
        <taxon>Mytilida</taxon>
        <taxon>Mytiloidea</taxon>
        <taxon>Mytilidae</taxon>
        <taxon>Mytilinae</taxon>
        <taxon>Mytilus</taxon>
    </lineage>
</organism>
<dbReference type="InterPro" id="IPR041588">
    <property type="entry name" value="Integrase_H2C2"/>
</dbReference>
<dbReference type="GO" id="GO:0016787">
    <property type="term" value="F:hydrolase activity"/>
    <property type="evidence" value="ECO:0007669"/>
    <property type="project" value="UniProtKB-KW"/>
</dbReference>
<dbReference type="InterPro" id="IPR043502">
    <property type="entry name" value="DNA/RNA_pol_sf"/>
</dbReference>
<keyword evidence="4" id="KW-0255">Endonuclease</keyword>
<dbReference type="InterPro" id="IPR050951">
    <property type="entry name" value="Retrovirus_Pol_polyprotein"/>
</dbReference>
<keyword evidence="5" id="KW-0378">Hydrolase</keyword>
<dbReference type="EMBL" id="CAJPWZ010001364">
    <property type="protein sequence ID" value="CAG2213554.1"/>
    <property type="molecule type" value="Genomic_DNA"/>
</dbReference>
<reference evidence="8" key="1">
    <citation type="submission" date="2021-03" db="EMBL/GenBank/DDBJ databases">
        <authorList>
            <person name="Bekaert M."/>
        </authorList>
    </citation>
    <scope>NUCLEOTIDE SEQUENCE</scope>
</reference>
<keyword evidence="6" id="KW-0695">RNA-directed DNA polymerase</keyword>
<feature type="domain" description="Integrase catalytic" evidence="7">
    <location>
        <begin position="314"/>
        <end position="422"/>
    </location>
</feature>
<dbReference type="SUPFAM" id="SSF53098">
    <property type="entry name" value="Ribonuclease H-like"/>
    <property type="match status" value="1"/>
</dbReference>
<dbReference type="GO" id="GO:0003964">
    <property type="term" value="F:RNA-directed DNA polymerase activity"/>
    <property type="evidence" value="ECO:0007669"/>
    <property type="project" value="UniProtKB-KW"/>
</dbReference>
<dbReference type="SUPFAM" id="SSF56672">
    <property type="entry name" value="DNA/RNA polymerases"/>
    <property type="match status" value="1"/>
</dbReference>
<comment type="caution">
    <text evidence="8">The sequence shown here is derived from an EMBL/GenBank/DDBJ whole genome shotgun (WGS) entry which is preliminary data.</text>
</comment>
<keyword evidence="1" id="KW-0808">Transferase</keyword>
<keyword evidence="2" id="KW-0548">Nucleotidyltransferase</keyword>
<name>A0A8S3RYX8_MYTED</name>
<dbReference type="OrthoDB" id="10059697at2759"/>
<evidence type="ECO:0000313" key="8">
    <source>
        <dbReference type="EMBL" id="CAG2213554.1"/>
    </source>
</evidence>
<dbReference type="Gene3D" id="1.10.340.70">
    <property type="match status" value="1"/>
</dbReference>
<dbReference type="Gene3D" id="3.30.420.10">
    <property type="entry name" value="Ribonuclease H-like superfamily/Ribonuclease H"/>
    <property type="match status" value="1"/>
</dbReference>
<dbReference type="Pfam" id="PF17917">
    <property type="entry name" value="RT_RNaseH"/>
    <property type="match status" value="1"/>
</dbReference>
<dbReference type="FunFam" id="1.10.340.70:FF:000001">
    <property type="entry name" value="Retrovirus-related Pol polyprotein from transposon gypsy-like Protein"/>
    <property type="match status" value="1"/>
</dbReference>
<dbReference type="InterPro" id="IPR001584">
    <property type="entry name" value="Integrase_cat-core"/>
</dbReference>
<dbReference type="GO" id="GO:0004519">
    <property type="term" value="F:endonuclease activity"/>
    <property type="evidence" value="ECO:0007669"/>
    <property type="project" value="UniProtKB-KW"/>
</dbReference>
<evidence type="ECO:0000256" key="4">
    <source>
        <dbReference type="ARBA" id="ARBA00022759"/>
    </source>
</evidence>
<evidence type="ECO:0000256" key="5">
    <source>
        <dbReference type="ARBA" id="ARBA00022801"/>
    </source>
</evidence>
<proteinExistence type="predicted"/>
<dbReference type="PANTHER" id="PTHR37984">
    <property type="entry name" value="PROTEIN CBG26694"/>
    <property type="match status" value="1"/>
</dbReference>
<keyword evidence="3" id="KW-0540">Nuclease</keyword>
<dbReference type="InterPro" id="IPR041373">
    <property type="entry name" value="RT_RNaseH"/>
</dbReference>
<dbReference type="GO" id="GO:0003676">
    <property type="term" value="F:nucleic acid binding"/>
    <property type="evidence" value="ECO:0007669"/>
    <property type="project" value="InterPro"/>
</dbReference>
<dbReference type="PANTHER" id="PTHR37984:SF15">
    <property type="entry name" value="INTEGRASE CATALYTIC DOMAIN-CONTAINING PROTEIN"/>
    <property type="match status" value="1"/>
</dbReference>
<dbReference type="Pfam" id="PF17921">
    <property type="entry name" value="Integrase_H2C2"/>
    <property type="match status" value="1"/>
</dbReference>
<keyword evidence="9" id="KW-1185">Reference proteome</keyword>
<evidence type="ECO:0000256" key="2">
    <source>
        <dbReference type="ARBA" id="ARBA00022695"/>
    </source>
</evidence>
<accession>A0A8S3RYX8</accession>
<evidence type="ECO:0000259" key="7">
    <source>
        <dbReference type="PROSITE" id="PS50994"/>
    </source>
</evidence>
<protein>
    <recommendedName>
        <fullName evidence="7">Integrase catalytic domain-containing protein</fullName>
    </recommendedName>
</protein>
<dbReference type="Proteomes" id="UP000683360">
    <property type="component" value="Unassembled WGS sequence"/>
</dbReference>
<evidence type="ECO:0000256" key="6">
    <source>
        <dbReference type="ARBA" id="ARBA00022918"/>
    </source>
</evidence>
<dbReference type="AlphaFoldDB" id="A0A8S3RYX8"/>
<dbReference type="InterPro" id="IPR012337">
    <property type="entry name" value="RNaseH-like_sf"/>
</dbReference>
<evidence type="ECO:0000256" key="3">
    <source>
        <dbReference type="ARBA" id="ARBA00022722"/>
    </source>
</evidence>
<dbReference type="GO" id="GO:0015074">
    <property type="term" value="P:DNA integration"/>
    <property type="evidence" value="ECO:0007669"/>
    <property type="project" value="InterPro"/>
</dbReference>
<dbReference type="InterPro" id="IPR036397">
    <property type="entry name" value="RNaseH_sf"/>
</dbReference>
<dbReference type="Pfam" id="PF00665">
    <property type="entry name" value="rve"/>
    <property type="match status" value="1"/>
</dbReference>
<evidence type="ECO:0000313" key="9">
    <source>
        <dbReference type="Proteomes" id="UP000683360"/>
    </source>
</evidence>
<dbReference type="Gene3D" id="3.10.10.10">
    <property type="entry name" value="HIV Type 1 Reverse Transcriptase, subunit A, domain 1"/>
    <property type="match status" value="1"/>
</dbReference>
<evidence type="ECO:0000256" key="1">
    <source>
        <dbReference type="ARBA" id="ARBA00022679"/>
    </source>
</evidence>
<gene>
    <name evidence="8" type="ORF">MEDL_27463</name>
</gene>